<dbReference type="EMBL" id="GEDG01020934">
    <property type="protein sequence ID" value="JAP18724.1"/>
    <property type="molecule type" value="Transcribed_RNA"/>
</dbReference>
<protein>
    <submittedName>
        <fullName evidence="1">Putative ovule protein</fullName>
    </submittedName>
</protein>
<proteinExistence type="predicted"/>
<sequence length="74" mass="8541">MCLFVQFYTSLSVYLCTPKVKGHSCQLPRTYGSCLCTINLVISFVTYMCKLSICNLMNKLGFYYDFLFFGAVYK</sequence>
<accession>A0A0V0HEP9</accession>
<evidence type="ECO:0000313" key="1">
    <source>
        <dbReference type="EMBL" id="JAP18724.1"/>
    </source>
</evidence>
<reference evidence="1" key="1">
    <citation type="submission" date="2015-12" db="EMBL/GenBank/DDBJ databases">
        <title>Gene expression during late stages of embryo sac development: a critical building block for successful pollen-pistil interactions.</title>
        <authorList>
            <person name="Liu Y."/>
            <person name="Joly V."/>
            <person name="Sabar M."/>
            <person name="Matton D.P."/>
        </authorList>
    </citation>
    <scope>NUCLEOTIDE SEQUENCE</scope>
</reference>
<dbReference type="AlphaFoldDB" id="A0A0V0HEP9"/>
<organism evidence="1">
    <name type="scientific">Solanum chacoense</name>
    <name type="common">Chaco potato</name>
    <dbReference type="NCBI Taxonomy" id="4108"/>
    <lineage>
        <taxon>Eukaryota</taxon>
        <taxon>Viridiplantae</taxon>
        <taxon>Streptophyta</taxon>
        <taxon>Embryophyta</taxon>
        <taxon>Tracheophyta</taxon>
        <taxon>Spermatophyta</taxon>
        <taxon>Magnoliopsida</taxon>
        <taxon>eudicotyledons</taxon>
        <taxon>Gunneridae</taxon>
        <taxon>Pentapetalae</taxon>
        <taxon>asterids</taxon>
        <taxon>lamiids</taxon>
        <taxon>Solanales</taxon>
        <taxon>Solanaceae</taxon>
        <taxon>Solanoideae</taxon>
        <taxon>Solaneae</taxon>
        <taxon>Solanum</taxon>
    </lineage>
</organism>
<name>A0A0V0HEP9_SOLCH</name>